<dbReference type="AlphaFoldDB" id="A0A2L2BNR6"/>
<comment type="subcellular location">
    <subcellularLocation>
        <location evidence="5">Cytoplasm</location>
    </subcellularLocation>
</comment>
<comment type="catalytic activity">
    <reaction evidence="5 8">
        <text>L-proline + NADP(+) = (S)-1-pyrroline-5-carboxylate + NADPH + 2 H(+)</text>
        <dbReference type="Rhea" id="RHEA:14109"/>
        <dbReference type="ChEBI" id="CHEBI:15378"/>
        <dbReference type="ChEBI" id="CHEBI:17388"/>
        <dbReference type="ChEBI" id="CHEBI:57783"/>
        <dbReference type="ChEBI" id="CHEBI:58349"/>
        <dbReference type="ChEBI" id="CHEBI:60039"/>
        <dbReference type="EC" id="1.5.1.2"/>
    </reaction>
</comment>
<dbReference type="InterPro" id="IPR000304">
    <property type="entry name" value="Pyrroline-COOH_reductase"/>
</dbReference>
<comment type="pathway">
    <text evidence="5 8">Amino-acid biosynthesis; L-proline biosynthesis; L-proline from L-glutamate 5-semialdehyde: step 1/1.</text>
</comment>
<comment type="similarity">
    <text evidence="1 5 8">Belongs to the pyrroline-5-carboxylate reductase family.</text>
</comment>
<dbReference type="GO" id="GO:0004735">
    <property type="term" value="F:pyrroline-5-carboxylate reductase activity"/>
    <property type="evidence" value="ECO:0007669"/>
    <property type="project" value="UniProtKB-UniRule"/>
</dbReference>
<evidence type="ECO:0000256" key="2">
    <source>
        <dbReference type="ARBA" id="ARBA00022857"/>
    </source>
</evidence>
<sequence>MNATLPRIALLGTGKMVGAILDGLLQPDVTFVSLRATTHSVASAQKLAARGVEAKSLEADPGANTWAVEGADIVILGVKPYAIIDVARSVAPALSPHAVVVSVAAGITTAQIKSVVKVPVVRAMPNTPSQIRQGVTGIAGGSRSTTEHLAMVETLFSLVGDVVVVEETQINTLSALSGSGPAYLFYIAEKLIDVAQQRGFSEEQANTMVKGTLLGAATLLDHSASTPTELRKAVTSPGGTTEQAIAVLEAHDLGAVWAEAIDRAVARAEEMAATR</sequence>
<dbReference type="InterPro" id="IPR008927">
    <property type="entry name" value="6-PGluconate_DH-like_C_sf"/>
</dbReference>
<comment type="function">
    <text evidence="4 5">Catalyzes the reduction of 1-pyrroline-5-carboxylate (PCA) to L-proline.</text>
</comment>
<dbReference type="PIRSF" id="PIRSF000193">
    <property type="entry name" value="Pyrrol-5-carb_rd"/>
    <property type="match status" value="1"/>
</dbReference>
<dbReference type="PANTHER" id="PTHR11645">
    <property type="entry name" value="PYRROLINE-5-CARBOXYLATE REDUCTASE"/>
    <property type="match status" value="1"/>
</dbReference>
<dbReference type="Proteomes" id="UP000243077">
    <property type="component" value="Chromosome"/>
</dbReference>
<dbReference type="PROSITE" id="PS00521">
    <property type="entry name" value="P5CR"/>
    <property type="match status" value="1"/>
</dbReference>
<dbReference type="UniPathway" id="UPA00098">
    <property type="reaction ID" value="UER00361"/>
</dbReference>
<dbReference type="HAMAP" id="MF_01925">
    <property type="entry name" value="P5C_reductase"/>
    <property type="match status" value="1"/>
</dbReference>
<feature type="binding site" evidence="7">
    <location>
        <position position="64"/>
    </location>
    <ligand>
        <name>NADPH</name>
        <dbReference type="ChEBI" id="CHEBI:57783"/>
    </ligand>
</feature>
<keyword evidence="5" id="KW-0963">Cytoplasm</keyword>
<feature type="domain" description="Pyrroline-5-carboxylate reductase catalytic N-terminal" evidence="9">
    <location>
        <begin position="7"/>
        <end position="106"/>
    </location>
</feature>
<name>A0A2L2BNR6_9MICO</name>
<proteinExistence type="inferred from homology"/>
<evidence type="ECO:0000256" key="4">
    <source>
        <dbReference type="ARBA" id="ARBA00058118"/>
    </source>
</evidence>
<evidence type="ECO:0000313" key="12">
    <source>
        <dbReference type="Proteomes" id="UP000243077"/>
    </source>
</evidence>
<evidence type="ECO:0000256" key="1">
    <source>
        <dbReference type="ARBA" id="ARBA00005525"/>
    </source>
</evidence>
<dbReference type="InterPro" id="IPR053790">
    <property type="entry name" value="P5CR-like_CS"/>
</dbReference>
<evidence type="ECO:0000256" key="3">
    <source>
        <dbReference type="ARBA" id="ARBA00023002"/>
    </source>
</evidence>
<dbReference type="Pfam" id="PF14748">
    <property type="entry name" value="P5CR_dimer"/>
    <property type="match status" value="1"/>
</dbReference>
<dbReference type="GO" id="GO:0005737">
    <property type="term" value="C:cytoplasm"/>
    <property type="evidence" value="ECO:0007669"/>
    <property type="project" value="UniProtKB-SubCell"/>
</dbReference>
<feature type="binding site" evidence="7">
    <location>
        <begin position="11"/>
        <end position="16"/>
    </location>
    <ligand>
        <name>NADP(+)</name>
        <dbReference type="ChEBI" id="CHEBI:58349"/>
    </ligand>
</feature>
<evidence type="ECO:0000313" key="11">
    <source>
        <dbReference type="EMBL" id="AVG23287.1"/>
    </source>
</evidence>
<gene>
    <name evidence="5" type="primary">proC</name>
    <name evidence="11" type="ORF">C3B54_11289</name>
</gene>
<dbReference type="SUPFAM" id="SSF48179">
    <property type="entry name" value="6-phosphogluconate dehydrogenase C-terminal domain-like"/>
    <property type="match status" value="1"/>
</dbReference>
<feature type="domain" description="Pyrroline-5-carboxylate reductase dimerisation" evidence="10">
    <location>
        <begin position="167"/>
        <end position="271"/>
    </location>
</feature>
<organism evidence="11 12">
    <name type="scientific">Pontimonas salivibrio</name>
    <dbReference type="NCBI Taxonomy" id="1159327"/>
    <lineage>
        <taxon>Bacteria</taxon>
        <taxon>Bacillati</taxon>
        <taxon>Actinomycetota</taxon>
        <taxon>Actinomycetes</taxon>
        <taxon>Micrococcales</taxon>
        <taxon>Microbacteriaceae</taxon>
        <taxon>Pontimonas</taxon>
    </lineage>
</organism>
<dbReference type="Gene3D" id="3.40.50.720">
    <property type="entry name" value="NAD(P)-binding Rossmann-like Domain"/>
    <property type="match status" value="1"/>
</dbReference>
<keyword evidence="5 8" id="KW-0641">Proline biosynthesis</keyword>
<dbReference type="Pfam" id="PF03807">
    <property type="entry name" value="F420_oxidored"/>
    <property type="match status" value="1"/>
</dbReference>
<dbReference type="InterPro" id="IPR036291">
    <property type="entry name" value="NAD(P)-bd_dom_sf"/>
</dbReference>
<dbReference type="OrthoDB" id="9805754at2"/>
<evidence type="ECO:0000259" key="10">
    <source>
        <dbReference type="Pfam" id="PF14748"/>
    </source>
</evidence>
<keyword evidence="12" id="KW-1185">Reference proteome</keyword>
<protein>
    <recommendedName>
        <fullName evidence="5 6">Pyrroline-5-carboxylate reductase</fullName>
        <shortName evidence="5">P5C reductase</shortName>
        <shortName evidence="5">P5CR</shortName>
        <ecNumber evidence="5 6">1.5.1.2</ecNumber>
    </recommendedName>
    <alternativeName>
        <fullName evidence="5">PCA reductase</fullName>
    </alternativeName>
</protein>
<dbReference type="NCBIfam" id="TIGR00112">
    <property type="entry name" value="proC"/>
    <property type="match status" value="1"/>
</dbReference>
<evidence type="ECO:0000256" key="5">
    <source>
        <dbReference type="HAMAP-Rule" id="MF_01925"/>
    </source>
</evidence>
<dbReference type="PANTHER" id="PTHR11645:SF0">
    <property type="entry name" value="PYRROLINE-5-CARBOXYLATE REDUCTASE 3"/>
    <property type="match status" value="1"/>
</dbReference>
<dbReference type="FunFam" id="1.10.3730.10:FF:000001">
    <property type="entry name" value="Pyrroline-5-carboxylate reductase"/>
    <property type="match status" value="1"/>
</dbReference>
<dbReference type="Gene3D" id="1.10.3730.10">
    <property type="entry name" value="ProC C-terminal domain-like"/>
    <property type="match status" value="1"/>
</dbReference>
<dbReference type="GO" id="GO:0055129">
    <property type="term" value="P:L-proline biosynthetic process"/>
    <property type="evidence" value="ECO:0007669"/>
    <property type="project" value="UniProtKB-UniRule"/>
</dbReference>
<evidence type="ECO:0000259" key="9">
    <source>
        <dbReference type="Pfam" id="PF03807"/>
    </source>
</evidence>
<evidence type="ECO:0000256" key="6">
    <source>
        <dbReference type="NCBIfam" id="TIGR00112"/>
    </source>
</evidence>
<evidence type="ECO:0000256" key="7">
    <source>
        <dbReference type="PIRSR" id="PIRSR000193-1"/>
    </source>
</evidence>
<keyword evidence="5 8" id="KW-0028">Amino-acid biosynthesis</keyword>
<dbReference type="SUPFAM" id="SSF51735">
    <property type="entry name" value="NAD(P)-binding Rossmann-fold domains"/>
    <property type="match status" value="1"/>
</dbReference>
<dbReference type="EMBL" id="CP026923">
    <property type="protein sequence ID" value="AVG23287.1"/>
    <property type="molecule type" value="Genomic_DNA"/>
</dbReference>
<evidence type="ECO:0000256" key="8">
    <source>
        <dbReference type="RuleBase" id="RU003903"/>
    </source>
</evidence>
<accession>A0A2L2BNR6</accession>
<dbReference type="InterPro" id="IPR029036">
    <property type="entry name" value="P5CR_dimer"/>
</dbReference>
<keyword evidence="3 5" id="KW-0560">Oxidoreductase</keyword>
<dbReference type="EC" id="1.5.1.2" evidence="5 6"/>
<dbReference type="RefSeq" id="WP_104912921.1">
    <property type="nucleotide sequence ID" value="NZ_CP026923.1"/>
</dbReference>
<keyword evidence="2 5" id="KW-0521">NADP</keyword>
<comment type="catalytic activity">
    <reaction evidence="5">
        <text>L-proline + NAD(+) = (S)-1-pyrroline-5-carboxylate + NADH + 2 H(+)</text>
        <dbReference type="Rhea" id="RHEA:14105"/>
        <dbReference type="ChEBI" id="CHEBI:15378"/>
        <dbReference type="ChEBI" id="CHEBI:17388"/>
        <dbReference type="ChEBI" id="CHEBI:57540"/>
        <dbReference type="ChEBI" id="CHEBI:57945"/>
        <dbReference type="ChEBI" id="CHEBI:60039"/>
        <dbReference type="EC" id="1.5.1.2"/>
    </reaction>
</comment>
<dbReference type="InterPro" id="IPR028939">
    <property type="entry name" value="P5C_Rdtase_cat_N"/>
</dbReference>
<feature type="binding site" evidence="7">
    <location>
        <position position="38"/>
    </location>
    <ligand>
        <name>NADP(+)</name>
        <dbReference type="ChEBI" id="CHEBI:58349"/>
    </ligand>
</feature>
<dbReference type="KEGG" id="psai:C3B54_11289"/>
<reference evidence="11 12" key="1">
    <citation type="submission" date="2018-02" db="EMBL/GenBank/DDBJ databases">
        <title>Complete genome of the streamlined marine actinobacterium Pontimonas salivibrio CL-TW6 adapted to coastal planktonic lifestype.</title>
        <authorList>
            <person name="Cho B.C."/>
            <person name="Hardies S.C."/>
            <person name="Jang G.I."/>
            <person name="Hwang C.Y."/>
        </authorList>
    </citation>
    <scope>NUCLEOTIDE SEQUENCE [LARGE SCALE GENOMIC DNA]</scope>
    <source>
        <strain evidence="11 12">CL-TW6</strain>
    </source>
</reference>